<protein>
    <submittedName>
        <fullName evidence="8">RDD family protein</fullName>
    </submittedName>
</protein>
<proteinExistence type="predicted"/>
<comment type="subcellular location">
    <subcellularLocation>
        <location evidence="1">Cell membrane</location>
        <topology evidence="1">Multi-pass membrane protein</topology>
    </subcellularLocation>
</comment>
<dbReference type="PANTHER" id="PTHR36115:SF6">
    <property type="entry name" value="PROLINE-RICH ANTIGEN HOMOLOG"/>
    <property type="match status" value="1"/>
</dbReference>
<evidence type="ECO:0000256" key="3">
    <source>
        <dbReference type="ARBA" id="ARBA00022692"/>
    </source>
</evidence>
<feature type="transmembrane region" description="Helical" evidence="6">
    <location>
        <begin position="50"/>
        <end position="70"/>
    </location>
</feature>
<evidence type="ECO:0000256" key="5">
    <source>
        <dbReference type="ARBA" id="ARBA00023136"/>
    </source>
</evidence>
<dbReference type="AlphaFoldDB" id="A0A540WF31"/>
<dbReference type="EMBL" id="VIGB01000003">
    <property type="protein sequence ID" value="TQF07578.1"/>
    <property type="molecule type" value="Genomic_DNA"/>
</dbReference>
<gene>
    <name evidence="8" type="ORF">E6W39_26165</name>
</gene>
<evidence type="ECO:0000313" key="9">
    <source>
        <dbReference type="Proteomes" id="UP000319103"/>
    </source>
</evidence>
<evidence type="ECO:0000313" key="8">
    <source>
        <dbReference type="EMBL" id="TQF07578.1"/>
    </source>
</evidence>
<organism evidence="8 9">
    <name type="scientific">Kitasatospora acidiphila</name>
    <dbReference type="NCBI Taxonomy" id="2567942"/>
    <lineage>
        <taxon>Bacteria</taxon>
        <taxon>Bacillati</taxon>
        <taxon>Actinomycetota</taxon>
        <taxon>Actinomycetes</taxon>
        <taxon>Kitasatosporales</taxon>
        <taxon>Streptomycetaceae</taxon>
        <taxon>Kitasatospora</taxon>
    </lineage>
</organism>
<keyword evidence="9" id="KW-1185">Reference proteome</keyword>
<dbReference type="Pfam" id="PF06271">
    <property type="entry name" value="RDD"/>
    <property type="match status" value="1"/>
</dbReference>
<evidence type="ECO:0000256" key="6">
    <source>
        <dbReference type="SAM" id="Phobius"/>
    </source>
</evidence>
<dbReference type="InterPro" id="IPR051791">
    <property type="entry name" value="Pra-immunoreactive"/>
</dbReference>
<dbReference type="RefSeq" id="WP_141637957.1">
    <property type="nucleotide sequence ID" value="NZ_VIGB01000003.1"/>
</dbReference>
<keyword evidence="3 6" id="KW-0812">Transmembrane</keyword>
<dbReference type="Proteomes" id="UP000319103">
    <property type="component" value="Unassembled WGS sequence"/>
</dbReference>
<feature type="domain" description="RDD" evidence="7">
    <location>
        <begin position="44"/>
        <end position="192"/>
    </location>
</feature>
<evidence type="ECO:0000256" key="1">
    <source>
        <dbReference type="ARBA" id="ARBA00004651"/>
    </source>
</evidence>
<keyword evidence="4 6" id="KW-1133">Transmembrane helix</keyword>
<name>A0A540WF31_9ACTN</name>
<dbReference type="OrthoDB" id="9793824at2"/>
<evidence type="ECO:0000256" key="4">
    <source>
        <dbReference type="ARBA" id="ARBA00022989"/>
    </source>
</evidence>
<feature type="transmembrane region" description="Helical" evidence="6">
    <location>
        <begin position="107"/>
        <end position="126"/>
    </location>
</feature>
<sequence length="200" mass="21249">MPQQSPYDQPPGYGYPQQQAMPPYGYAQPQPAYGYAPVPPPVLANWGSRVGGWFIDALLIGLPVGIGFIVSQATATTVTTPGYCPPDALPSDCIAGTSSTVPSSGGLAVLAICALISFALGIWQLVNEGSTGQTLGKKAVGIRLVREHDGRPLGFGMAFVRKLAHFLDNFLCGLGYFWPLWDDKSQCFADKVTSSLVIRA</sequence>
<keyword evidence="5 6" id="KW-0472">Membrane</keyword>
<dbReference type="GO" id="GO:0005886">
    <property type="term" value="C:plasma membrane"/>
    <property type="evidence" value="ECO:0007669"/>
    <property type="project" value="UniProtKB-SubCell"/>
</dbReference>
<evidence type="ECO:0000259" key="7">
    <source>
        <dbReference type="Pfam" id="PF06271"/>
    </source>
</evidence>
<keyword evidence="2" id="KW-1003">Cell membrane</keyword>
<evidence type="ECO:0000256" key="2">
    <source>
        <dbReference type="ARBA" id="ARBA00022475"/>
    </source>
</evidence>
<dbReference type="InterPro" id="IPR010432">
    <property type="entry name" value="RDD"/>
</dbReference>
<comment type="caution">
    <text evidence="8">The sequence shown here is derived from an EMBL/GenBank/DDBJ whole genome shotgun (WGS) entry which is preliminary data.</text>
</comment>
<accession>A0A540WF31</accession>
<dbReference type="PANTHER" id="PTHR36115">
    <property type="entry name" value="PROLINE-RICH ANTIGEN HOMOLOG-RELATED"/>
    <property type="match status" value="1"/>
</dbReference>
<reference evidence="8 9" key="1">
    <citation type="submission" date="2019-06" db="EMBL/GenBank/DDBJ databases">
        <title>Description of Kitasatospora acidophila sp. nov. isolated from pine grove soil, and reclassification of Streptomyces novaecaesareae to Kitasatospora novaeceasareae comb. nov.</title>
        <authorList>
            <person name="Kim M.J."/>
        </authorList>
    </citation>
    <scope>NUCLEOTIDE SEQUENCE [LARGE SCALE GENOMIC DNA]</scope>
    <source>
        <strain evidence="8 9">MMS16-CNU292</strain>
    </source>
</reference>